<comment type="subcellular location">
    <subcellularLocation>
        <location evidence="1">Membrane</location>
        <topology evidence="1">Multi-pass membrane protein</topology>
    </subcellularLocation>
</comment>
<dbReference type="CDD" id="cd06225">
    <property type="entry name" value="HAMP"/>
    <property type="match status" value="1"/>
</dbReference>
<dbReference type="EMBL" id="AP011177">
    <property type="protein sequence ID" value="BAJ04270.1"/>
    <property type="molecule type" value="Genomic_DNA"/>
</dbReference>
<evidence type="ECO:0000256" key="1">
    <source>
        <dbReference type="ARBA" id="ARBA00004141"/>
    </source>
</evidence>
<keyword evidence="5 7" id="KW-0807">Transducer</keyword>
<evidence type="ECO:0000256" key="6">
    <source>
        <dbReference type="ARBA" id="ARBA00029447"/>
    </source>
</evidence>
<dbReference type="SMART" id="SM00283">
    <property type="entry name" value="MA"/>
    <property type="match status" value="1"/>
</dbReference>
<keyword evidence="2 8" id="KW-0812">Transmembrane</keyword>
<feature type="transmembrane region" description="Helical" evidence="8">
    <location>
        <begin position="22"/>
        <end position="42"/>
    </location>
</feature>
<evidence type="ECO:0000256" key="5">
    <source>
        <dbReference type="ARBA" id="ARBA00023224"/>
    </source>
</evidence>
<reference evidence="12" key="1">
    <citation type="journal article" date="2010" name="Mol. Biosyst.">
        <title>Complete genome sequence and comparative analysis of Shewanella violacea, a psychrophilic and piezophilic bacterium from deep sea floor sediments.</title>
        <authorList>
            <person name="Aono E."/>
            <person name="Baba T."/>
            <person name="Ara T."/>
            <person name="Nishi T."/>
            <person name="Nakamichi T."/>
            <person name="Inamoto E."/>
            <person name="Toyonaga H."/>
            <person name="Hasegawa M."/>
            <person name="Takai Y."/>
            <person name="Okumura Y."/>
            <person name="Baba M."/>
            <person name="Tomita M."/>
            <person name="Kato C."/>
            <person name="Oshima T."/>
            <person name="Nakasone K."/>
            <person name="Mori H."/>
        </authorList>
    </citation>
    <scope>NUCLEOTIDE SEQUENCE [LARGE SCALE GENOMIC DNA]</scope>
    <source>
        <strain evidence="12">JCM 10179 / CIP 106290 / LMG 19151 / DSS12</strain>
    </source>
</reference>
<evidence type="ECO:0000256" key="8">
    <source>
        <dbReference type="SAM" id="Phobius"/>
    </source>
</evidence>
<comment type="similarity">
    <text evidence="6">Belongs to the methyl-accepting chemotaxis (MCP) protein family.</text>
</comment>
<accession>D4ZFA6</accession>
<feature type="domain" description="Methyl-accepting transducer" evidence="9">
    <location>
        <begin position="289"/>
        <end position="525"/>
    </location>
</feature>
<dbReference type="PROSITE" id="PS50111">
    <property type="entry name" value="CHEMOTAXIS_TRANSDUC_2"/>
    <property type="match status" value="1"/>
</dbReference>
<gene>
    <name evidence="11" type="ordered locus">SVI_4299</name>
</gene>
<dbReference type="Gene3D" id="6.10.340.10">
    <property type="match status" value="1"/>
</dbReference>
<evidence type="ECO:0000259" key="10">
    <source>
        <dbReference type="PROSITE" id="PS50885"/>
    </source>
</evidence>
<feature type="domain" description="HAMP" evidence="10">
    <location>
        <begin position="231"/>
        <end position="284"/>
    </location>
</feature>
<dbReference type="Gene3D" id="1.10.287.950">
    <property type="entry name" value="Methyl-accepting chemotaxis protein"/>
    <property type="match status" value="1"/>
</dbReference>
<dbReference type="eggNOG" id="COG0840">
    <property type="taxonomic scope" value="Bacteria"/>
</dbReference>
<keyword evidence="3 8" id="KW-1133">Transmembrane helix</keyword>
<dbReference type="STRING" id="637905.SVI_4299"/>
<dbReference type="KEGG" id="svo:SVI_4299"/>
<evidence type="ECO:0000259" key="9">
    <source>
        <dbReference type="PROSITE" id="PS50111"/>
    </source>
</evidence>
<dbReference type="CDD" id="cd11386">
    <property type="entry name" value="MCP_signal"/>
    <property type="match status" value="1"/>
</dbReference>
<keyword evidence="4 8" id="KW-0472">Membrane</keyword>
<name>D4ZFA6_SHEVD</name>
<dbReference type="PANTHER" id="PTHR32089">
    <property type="entry name" value="METHYL-ACCEPTING CHEMOTAXIS PROTEIN MCPB"/>
    <property type="match status" value="1"/>
</dbReference>
<dbReference type="FunFam" id="1.10.287.950:FF:000001">
    <property type="entry name" value="Methyl-accepting chemotaxis sensory transducer"/>
    <property type="match status" value="1"/>
</dbReference>
<dbReference type="Pfam" id="PF00015">
    <property type="entry name" value="MCPsignal"/>
    <property type="match status" value="1"/>
</dbReference>
<evidence type="ECO:0000313" key="12">
    <source>
        <dbReference type="Proteomes" id="UP000002350"/>
    </source>
</evidence>
<dbReference type="Proteomes" id="UP000002350">
    <property type="component" value="Chromosome"/>
</dbReference>
<feature type="transmembrane region" description="Helical" evidence="8">
    <location>
        <begin position="211"/>
        <end position="234"/>
    </location>
</feature>
<evidence type="ECO:0000256" key="3">
    <source>
        <dbReference type="ARBA" id="ARBA00022989"/>
    </source>
</evidence>
<evidence type="ECO:0000313" key="11">
    <source>
        <dbReference type="EMBL" id="BAJ04270.1"/>
    </source>
</evidence>
<evidence type="ECO:0000256" key="4">
    <source>
        <dbReference type="ARBA" id="ARBA00023136"/>
    </source>
</evidence>
<dbReference type="Pfam" id="PF00672">
    <property type="entry name" value="HAMP"/>
    <property type="match status" value="1"/>
</dbReference>
<dbReference type="InterPro" id="IPR003660">
    <property type="entry name" value="HAMP_dom"/>
</dbReference>
<dbReference type="GO" id="GO:0007165">
    <property type="term" value="P:signal transduction"/>
    <property type="evidence" value="ECO:0007669"/>
    <property type="project" value="UniProtKB-KW"/>
</dbReference>
<dbReference type="SMART" id="SM00304">
    <property type="entry name" value="HAMP"/>
    <property type="match status" value="2"/>
</dbReference>
<dbReference type="AlphaFoldDB" id="D4ZFA6"/>
<protein>
    <submittedName>
        <fullName evidence="11">Methyl-accepting chemotaxis protein</fullName>
    </submittedName>
</protein>
<dbReference type="InterPro" id="IPR004089">
    <property type="entry name" value="MCPsignal_dom"/>
</dbReference>
<evidence type="ECO:0000256" key="2">
    <source>
        <dbReference type="ARBA" id="ARBA00022692"/>
    </source>
</evidence>
<organism evidence="11 12">
    <name type="scientific">Shewanella violacea (strain JCM 10179 / CIP 106290 / LMG 19151 / DSS12)</name>
    <dbReference type="NCBI Taxonomy" id="637905"/>
    <lineage>
        <taxon>Bacteria</taxon>
        <taxon>Pseudomonadati</taxon>
        <taxon>Pseudomonadota</taxon>
        <taxon>Gammaproteobacteria</taxon>
        <taxon>Alteromonadales</taxon>
        <taxon>Shewanellaceae</taxon>
        <taxon>Shewanella</taxon>
    </lineage>
</organism>
<proteinExistence type="inferred from homology"/>
<dbReference type="GO" id="GO:0006935">
    <property type="term" value="P:chemotaxis"/>
    <property type="evidence" value="ECO:0007669"/>
    <property type="project" value="UniProtKB-ARBA"/>
</dbReference>
<sequence length="561" mass="61158">MVISAEERGMGFLSSWSIKRKLMAVMLVFGLAGLTILVDVLMNTNFVAEKFEEYDQAAVSSQKYILFISRDINYVSRLSRSIMLGDDFDKNYSLLDTRIRAIYSHFDNLEASVRLVSDKEARSRLNQLIAPSKQATKAFLEDGRARMLQLKSVDRTPEVLQGAWISYRKGASPFASKARISFKSLVTAEEGVREEIQQAAISSMAEMKQQLVLIIIASFLFGGLLLFFVGRTILDSVRTLTRSINEIESNADLTRRIEIQSKDEFAALSRAFNLMLDKFQSSIISVSDTSKQLALSAQGMAKVTSETAASVQGQRHELDMVATAMNEMTATVVEVAKNANDAADAANQTDLQSKEGMQVVNNTVETIVGLAAEIESAAEVIQSLEKDSNQIGTILDVIKGIAEQTNLLALNAAIEAARAGEQGRGFAVVADEVRTLASRTQESTEEIQAMIEKLQGGAKTAVSVMSDSRKYADDSVSHAKSAGEALQMITQSIGTITDMNTQIATAAEEQSAVSEEINANIVNINHAAEEAAEGANSTSTESERLAEMAKELQRLVQQFKI</sequence>
<dbReference type="SUPFAM" id="SSF58104">
    <property type="entry name" value="Methyl-accepting chemotaxis protein (MCP) signaling domain"/>
    <property type="match status" value="1"/>
</dbReference>
<evidence type="ECO:0000256" key="7">
    <source>
        <dbReference type="PROSITE-ProRule" id="PRU00284"/>
    </source>
</evidence>
<dbReference type="PROSITE" id="PS50885">
    <property type="entry name" value="HAMP"/>
    <property type="match status" value="1"/>
</dbReference>
<dbReference type="GO" id="GO:0016020">
    <property type="term" value="C:membrane"/>
    <property type="evidence" value="ECO:0007669"/>
    <property type="project" value="UniProtKB-SubCell"/>
</dbReference>
<dbReference type="HOGENOM" id="CLU_000445_107_27_6"/>
<dbReference type="PANTHER" id="PTHR32089:SF119">
    <property type="entry name" value="METHYL-ACCEPTING CHEMOTAXIS PROTEIN CTPL"/>
    <property type="match status" value="1"/>
</dbReference>
<keyword evidence="12" id="KW-1185">Reference proteome</keyword>